<comment type="similarity">
    <text evidence="1">Belongs to the FAM72 family.</text>
</comment>
<feature type="compositionally biased region" description="Polar residues" evidence="2">
    <location>
        <begin position="214"/>
        <end position="224"/>
    </location>
</feature>
<dbReference type="PANTHER" id="PTHR31841">
    <property type="entry name" value="PROTEIN FAM72A-RELATED"/>
    <property type="match status" value="1"/>
</dbReference>
<dbReference type="PANTHER" id="PTHR31841:SF1">
    <property type="entry name" value="PROTEIN FAM72A-RELATED"/>
    <property type="match status" value="1"/>
</dbReference>
<feature type="region of interest" description="Disordered" evidence="2">
    <location>
        <begin position="127"/>
        <end position="160"/>
    </location>
</feature>
<protein>
    <submittedName>
        <fullName evidence="3">Protein FAM72A</fullName>
    </submittedName>
</protein>
<dbReference type="OrthoDB" id="2526683at2759"/>
<feature type="compositionally biased region" description="Polar residues" evidence="2">
    <location>
        <begin position="493"/>
        <end position="540"/>
    </location>
</feature>
<reference evidence="3 5" key="1">
    <citation type="submission" date="2017-01" db="EMBL/GenBank/DDBJ databases">
        <authorList>
            <person name="Mah S.A."/>
            <person name="Swanson W.J."/>
            <person name="Moy G.W."/>
            <person name="Vacquier V.D."/>
        </authorList>
    </citation>
    <scope>NUCLEOTIDE SEQUENCE [LARGE SCALE GENOMIC DNA]</scope>
    <source>
        <strain evidence="3 5">GSMNP</strain>
    </source>
</reference>
<keyword evidence="5" id="KW-1185">Reference proteome</keyword>
<dbReference type="EMBL" id="LSSN01006004">
    <property type="protein sequence ID" value="OMJ07649.1"/>
    <property type="molecule type" value="Genomic_DNA"/>
</dbReference>
<feature type="compositionally biased region" description="Polar residues" evidence="2">
    <location>
        <begin position="127"/>
        <end position="138"/>
    </location>
</feature>
<feature type="region of interest" description="Disordered" evidence="2">
    <location>
        <begin position="189"/>
        <end position="224"/>
    </location>
</feature>
<evidence type="ECO:0000256" key="1">
    <source>
        <dbReference type="ARBA" id="ARBA00006888"/>
    </source>
</evidence>
<comment type="caution">
    <text evidence="3">The sequence shown here is derived from an EMBL/GenBank/DDBJ whole genome shotgun (WGS) entry which is preliminary data.</text>
</comment>
<feature type="region of interest" description="Disordered" evidence="2">
    <location>
        <begin position="408"/>
        <end position="435"/>
    </location>
</feature>
<dbReference type="AlphaFoldDB" id="A0A1R1WZ47"/>
<feature type="compositionally biased region" description="Polar residues" evidence="2">
    <location>
        <begin position="549"/>
        <end position="561"/>
    </location>
</feature>
<evidence type="ECO:0000313" key="4">
    <source>
        <dbReference type="EMBL" id="OMJ08332.1"/>
    </source>
</evidence>
<evidence type="ECO:0000313" key="3">
    <source>
        <dbReference type="EMBL" id="OMJ07649.1"/>
    </source>
</evidence>
<name>A0A1R1WZ47_9FUNG</name>
<sequence length="593" mass="66619">MARPAIRCFSTDIPPLSCDVIYPSIPESYNELVEITGSKSCKALTHHARRFDLVPTGPCDCHVQDIACLGCGNVVGYYIHRPCFRCLAQRLRIKQRGYQHLWTFYYEDVLPVQRKSVNGMHLSWEDLSQPNSVKNTPQSVSASSNNRSISNTSSLNSGLNIRQENSDLSVAASRGRNVRVFSENNTQIYQFPELQPTPSPRNSTQENLQRERVTSSNTQQNRVVSNPNPQQSLLFANIFQRNSSQSGVSGIFSSQNSERTRSIVDQINNTVERLNNRDSSTNQVDVDSGMSQSLDTNLESARGRVGQISDIAADDAEAPEMSSSQINQLVEISQQRIVAERVLANPRSSREAQVEALNTLSRFRSFQLHRSLAEVRSPGSNIGVESTRQAVEMETPISRYRMIPGNRVNRSRLHSRSSLSNLTYNPPDQRPDLNNNISEYQITSSESNNQNSQSVNIGRDMLSRRNAISIENRDTIRSNAQLGIHDLDDSRSLARQSSRRNMQEAYSNAQGSQNESVNTFISQRTVQNTSEIHDTTSQNRSESRHRSNLGINNQNHQPSSKVKSECVPPAIMTWLLQSGFETMPRWESSTVVR</sequence>
<feature type="region of interest" description="Disordered" evidence="2">
    <location>
        <begin position="481"/>
        <end position="562"/>
    </location>
</feature>
<dbReference type="Pfam" id="PF14976">
    <property type="entry name" value="YPEH2ZP"/>
    <property type="match status" value="1"/>
</dbReference>
<dbReference type="EMBL" id="LSSN01005826">
    <property type="protein sequence ID" value="OMJ08332.1"/>
    <property type="molecule type" value="Genomic_DNA"/>
</dbReference>
<dbReference type="GO" id="GO:0005829">
    <property type="term" value="C:cytosol"/>
    <property type="evidence" value="ECO:0007669"/>
    <property type="project" value="TreeGrafter"/>
</dbReference>
<evidence type="ECO:0000313" key="5">
    <source>
        <dbReference type="Proteomes" id="UP000187283"/>
    </source>
</evidence>
<organism evidence="3 5">
    <name type="scientific">Smittium culicis</name>
    <dbReference type="NCBI Taxonomy" id="133412"/>
    <lineage>
        <taxon>Eukaryota</taxon>
        <taxon>Fungi</taxon>
        <taxon>Fungi incertae sedis</taxon>
        <taxon>Zoopagomycota</taxon>
        <taxon>Kickxellomycotina</taxon>
        <taxon>Harpellomycetes</taxon>
        <taxon>Harpellales</taxon>
        <taxon>Legeriomycetaceae</taxon>
        <taxon>Smittium</taxon>
    </lineage>
</organism>
<feature type="compositionally biased region" description="Low complexity" evidence="2">
    <location>
        <begin position="139"/>
        <end position="157"/>
    </location>
</feature>
<dbReference type="Proteomes" id="UP000187283">
    <property type="component" value="Unassembled WGS sequence"/>
</dbReference>
<accession>A0A1R1WZ47</accession>
<dbReference type="STRING" id="133412.A0A1R1WZ47"/>
<dbReference type="InterPro" id="IPR026768">
    <property type="entry name" value="YPEH2ZP"/>
</dbReference>
<evidence type="ECO:0000256" key="2">
    <source>
        <dbReference type="SAM" id="MobiDB-lite"/>
    </source>
</evidence>
<gene>
    <name evidence="4" type="ORF">AYI70_g11612</name>
    <name evidence="3" type="ORF">AYI70_g12053</name>
</gene>
<proteinExistence type="inferred from homology"/>